<evidence type="ECO:0000256" key="3">
    <source>
        <dbReference type="ARBA" id="ARBA00022692"/>
    </source>
</evidence>
<gene>
    <name evidence="7" type="ORF">EZV62_001883</name>
</gene>
<evidence type="ECO:0000256" key="4">
    <source>
        <dbReference type="ARBA" id="ARBA00022989"/>
    </source>
</evidence>
<comment type="subcellular location">
    <subcellularLocation>
        <location evidence="1">Membrane</location>
        <topology evidence="1">Multi-pass membrane protein</topology>
    </subcellularLocation>
</comment>
<dbReference type="Proteomes" id="UP000323000">
    <property type="component" value="Chromosome 1"/>
</dbReference>
<dbReference type="EMBL" id="VAHF01000001">
    <property type="protein sequence ID" value="TXG73304.1"/>
    <property type="molecule type" value="Genomic_DNA"/>
</dbReference>
<evidence type="ECO:0000256" key="5">
    <source>
        <dbReference type="ARBA" id="ARBA00023136"/>
    </source>
</evidence>
<keyword evidence="5" id="KW-0472">Membrane</keyword>
<feature type="signal peptide" evidence="6">
    <location>
        <begin position="1"/>
        <end position="15"/>
    </location>
</feature>
<name>A0A5C7IWN0_9ROSI</name>
<dbReference type="PANTHER" id="PTHR42893:SF4">
    <property type="entry name" value="PROTEIN DETOXIFICATION 42"/>
    <property type="match status" value="1"/>
</dbReference>
<proteinExistence type="inferred from homology"/>
<dbReference type="GO" id="GO:0042910">
    <property type="term" value="F:xenobiotic transmembrane transporter activity"/>
    <property type="evidence" value="ECO:0007669"/>
    <property type="project" value="InterPro"/>
</dbReference>
<reference evidence="8" key="1">
    <citation type="journal article" date="2019" name="Gigascience">
        <title>De novo genome assembly of the endangered Acer yangbiense, a plant species with extremely small populations endemic to Yunnan Province, China.</title>
        <authorList>
            <person name="Yang J."/>
            <person name="Wariss H.M."/>
            <person name="Tao L."/>
            <person name="Zhang R."/>
            <person name="Yun Q."/>
            <person name="Hollingsworth P."/>
            <person name="Dao Z."/>
            <person name="Luo G."/>
            <person name="Guo H."/>
            <person name="Ma Y."/>
            <person name="Sun W."/>
        </authorList>
    </citation>
    <scope>NUCLEOTIDE SEQUENCE [LARGE SCALE GENOMIC DNA]</scope>
    <source>
        <strain evidence="8">cv. Malutang</strain>
    </source>
</reference>
<evidence type="ECO:0000256" key="1">
    <source>
        <dbReference type="ARBA" id="ARBA00004141"/>
    </source>
</evidence>
<dbReference type="GO" id="GO:0016020">
    <property type="term" value="C:membrane"/>
    <property type="evidence" value="ECO:0007669"/>
    <property type="project" value="UniProtKB-SubCell"/>
</dbReference>
<dbReference type="AlphaFoldDB" id="A0A5C7IWN0"/>
<evidence type="ECO:0000256" key="2">
    <source>
        <dbReference type="ARBA" id="ARBA00010199"/>
    </source>
</evidence>
<keyword evidence="4" id="KW-1133">Transmembrane helix</keyword>
<protein>
    <submittedName>
        <fullName evidence="7">Uncharacterized protein</fullName>
    </submittedName>
</protein>
<comment type="similarity">
    <text evidence="2">Belongs to the multi antimicrobial extrusion (MATE) (TC 2.A.66.1) family.</text>
</comment>
<keyword evidence="6" id="KW-0732">Signal</keyword>
<dbReference type="GO" id="GO:0015297">
    <property type="term" value="F:antiporter activity"/>
    <property type="evidence" value="ECO:0007669"/>
    <property type="project" value="InterPro"/>
</dbReference>
<evidence type="ECO:0000313" key="8">
    <source>
        <dbReference type="Proteomes" id="UP000323000"/>
    </source>
</evidence>
<dbReference type="PANTHER" id="PTHR42893">
    <property type="entry name" value="PROTEIN DETOXIFICATION 44, CHLOROPLASTIC-RELATED"/>
    <property type="match status" value="1"/>
</dbReference>
<dbReference type="OrthoDB" id="1751105at2759"/>
<comment type="caution">
    <text evidence="7">The sequence shown here is derived from an EMBL/GenBank/DDBJ whole genome shotgun (WGS) entry which is preliminary data.</text>
</comment>
<organism evidence="7 8">
    <name type="scientific">Acer yangbiense</name>
    <dbReference type="NCBI Taxonomy" id="1000413"/>
    <lineage>
        <taxon>Eukaryota</taxon>
        <taxon>Viridiplantae</taxon>
        <taxon>Streptophyta</taxon>
        <taxon>Embryophyta</taxon>
        <taxon>Tracheophyta</taxon>
        <taxon>Spermatophyta</taxon>
        <taxon>Magnoliopsida</taxon>
        <taxon>eudicotyledons</taxon>
        <taxon>Gunneridae</taxon>
        <taxon>Pentapetalae</taxon>
        <taxon>rosids</taxon>
        <taxon>malvids</taxon>
        <taxon>Sapindales</taxon>
        <taxon>Sapindaceae</taxon>
        <taxon>Hippocastanoideae</taxon>
        <taxon>Acereae</taxon>
        <taxon>Acer</taxon>
    </lineage>
</organism>
<keyword evidence="8" id="KW-1185">Reference proteome</keyword>
<feature type="chain" id="PRO_5022766343" evidence="6">
    <location>
        <begin position="16"/>
        <end position="85"/>
    </location>
</feature>
<evidence type="ECO:0000256" key="6">
    <source>
        <dbReference type="SAM" id="SignalP"/>
    </source>
</evidence>
<evidence type="ECO:0000313" key="7">
    <source>
        <dbReference type="EMBL" id="TXG73304.1"/>
    </source>
</evidence>
<sequence>MCILWLGLVLGLILATLQGVGMHFGARLFTRDGGVLQLISIGIPFVAGTQPINALAFVFDGINFGASDNSYSACSMASLYLLYVL</sequence>
<accession>A0A5C7IWN0</accession>
<dbReference type="InterPro" id="IPR044644">
    <property type="entry name" value="DinF-like"/>
</dbReference>
<keyword evidence="3" id="KW-0812">Transmembrane</keyword>